<dbReference type="EMBL" id="AL445064">
    <property type="protein sequence ID" value="CAC11642.1"/>
    <property type="molecule type" value="Genomic_DNA"/>
</dbReference>
<evidence type="ECO:0000313" key="1">
    <source>
        <dbReference type="EMBL" id="CAC11642.1"/>
    </source>
</evidence>
<dbReference type="HOGENOM" id="CLU_107614_1_1_2"/>
<dbReference type="Gene3D" id="3.40.50.450">
    <property type="match status" value="1"/>
</dbReference>
<dbReference type="PANTHER" id="PTHR43393">
    <property type="entry name" value="CYTOKININ RIBOSIDE 5'-MONOPHOSPHATE PHOSPHORIBOHYDROLASE"/>
    <property type="match status" value="1"/>
</dbReference>
<dbReference type="InParanoid" id="Q9HKU3"/>
<keyword evidence="2" id="KW-1185">Reference proteome</keyword>
<organism evidence="1 2">
    <name type="scientific">Thermoplasma acidophilum (strain ATCC 25905 / DSM 1728 / JCM 9062 / NBRC 15155 / AMRC-C165)</name>
    <dbReference type="NCBI Taxonomy" id="273075"/>
    <lineage>
        <taxon>Archaea</taxon>
        <taxon>Methanobacteriati</taxon>
        <taxon>Thermoplasmatota</taxon>
        <taxon>Thermoplasmata</taxon>
        <taxon>Thermoplasmatales</taxon>
        <taxon>Thermoplasmataceae</taxon>
        <taxon>Thermoplasma</taxon>
    </lineage>
</organism>
<dbReference type="NCBIfam" id="TIGR00725">
    <property type="entry name" value="TIGR00725 family protein"/>
    <property type="match status" value="1"/>
</dbReference>
<dbReference type="InterPro" id="IPR052341">
    <property type="entry name" value="LOG_family_nucleotidases"/>
</dbReference>
<name>Q9HKU3_THEAC</name>
<accession>Q9HKU3</accession>
<dbReference type="PANTHER" id="PTHR43393:SF3">
    <property type="entry name" value="LYSINE DECARBOXYLASE-LIKE PROTEIN"/>
    <property type="match status" value="1"/>
</dbReference>
<reference evidence="1 2" key="1">
    <citation type="journal article" date="2000" name="Nature">
        <title>The genome sequence of the thermoacidophilic scavenger Thermoplasma acidophilum.</title>
        <authorList>
            <person name="Ruepp A."/>
            <person name="Graml W."/>
            <person name="Santos-Martinez M.L."/>
            <person name="Koretke K.K."/>
            <person name="Volker C."/>
            <person name="Mewes H.W."/>
            <person name="Frishman D."/>
            <person name="Stocker S."/>
            <person name="Lupas A.N."/>
            <person name="Baumeister W."/>
        </authorList>
    </citation>
    <scope>NUCLEOTIDE SEQUENCE [LARGE SCALE GENOMIC DNA]</scope>
    <source>
        <strain evidence="2">ATCC 25905 / DSM 1728 / JCM 9062 / NBRC 15155 / AMRC-C165</strain>
    </source>
</reference>
<dbReference type="InterPro" id="IPR005268">
    <property type="entry name" value="CHP00725"/>
</dbReference>
<gene>
    <name evidence="1" type="ordered locus">Ta0501</name>
</gene>
<evidence type="ECO:0000313" key="2">
    <source>
        <dbReference type="Proteomes" id="UP000001024"/>
    </source>
</evidence>
<dbReference type="GO" id="GO:0005829">
    <property type="term" value="C:cytosol"/>
    <property type="evidence" value="ECO:0007669"/>
    <property type="project" value="TreeGrafter"/>
</dbReference>
<dbReference type="EnsemblBacteria" id="CAC11642">
    <property type="protein sequence ID" value="CAC11642"/>
    <property type="gene ID" value="CAC11642"/>
</dbReference>
<proteinExistence type="predicted"/>
<dbReference type="PaxDb" id="273075-Ta0501"/>
<dbReference type="Pfam" id="PF18306">
    <property type="entry name" value="LDcluster4"/>
    <property type="match status" value="1"/>
</dbReference>
<dbReference type="SUPFAM" id="SSF102405">
    <property type="entry name" value="MCP/YpsA-like"/>
    <property type="match status" value="1"/>
</dbReference>
<dbReference type="Proteomes" id="UP000001024">
    <property type="component" value="Chromosome"/>
</dbReference>
<dbReference type="STRING" id="273075.gene:9571720"/>
<evidence type="ECO:0008006" key="3">
    <source>
        <dbReference type="Google" id="ProtNLM"/>
    </source>
</evidence>
<sequence length="161" mass="17317">MIGGSRVHDDVCEVAYRVGRLLAQKGVIVVCGGLTGVMECASHGVYDEGGIVVGILPGYDASQANRYVRIPLPTGMGYMRNFLIIRASQAIIAIDGSAGTLSEASFAISEGKDVVSIYPLNIPRTKEHEGHIYIEPDPQKAVDLAISLGSRWQQIDESTER</sequence>
<protein>
    <recommendedName>
        <fullName evidence="3">TIGR00725 family protein</fullName>
    </recommendedName>
</protein>
<dbReference type="InterPro" id="IPR041164">
    <property type="entry name" value="LDcluster4"/>
</dbReference>
<dbReference type="AlphaFoldDB" id="Q9HKU3"/>
<dbReference type="eggNOG" id="arCOG02431">
    <property type="taxonomic scope" value="Archaea"/>
</dbReference>
<dbReference type="KEGG" id="tac:Ta0501"/>